<dbReference type="AlphaFoldDB" id="A0A0C3D8H8"/>
<dbReference type="OrthoDB" id="407518at2759"/>
<dbReference type="Gene3D" id="3.40.30.10">
    <property type="entry name" value="Glutaredoxin"/>
    <property type="match status" value="1"/>
</dbReference>
<reference evidence="2" key="2">
    <citation type="submission" date="2015-01" db="EMBL/GenBank/DDBJ databases">
        <title>Evolutionary Origins and Diversification of the Mycorrhizal Mutualists.</title>
        <authorList>
            <consortium name="DOE Joint Genome Institute"/>
            <consortium name="Mycorrhizal Genomics Consortium"/>
            <person name="Kohler A."/>
            <person name="Kuo A."/>
            <person name="Nagy L.G."/>
            <person name="Floudas D."/>
            <person name="Copeland A."/>
            <person name="Barry K.W."/>
            <person name="Cichocki N."/>
            <person name="Veneault-Fourrey C."/>
            <person name="LaButti K."/>
            <person name="Lindquist E.A."/>
            <person name="Lipzen A."/>
            <person name="Lundell T."/>
            <person name="Morin E."/>
            <person name="Murat C."/>
            <person name="Riley R."/>
            <person name="Ohm R."/>
            <person name="Sun H."/>
            <person name="Tunlid A."/>
            <person name="Henrissat B."/>
            <person name="Grigoriev I.V."/>
            <person name="Hibbett D.S."/>
            <person name="Martin F."/>
        </authorList>
    </citation>
    <scope>NUCLEOTIDE SEQUENCE [LARGE SCALE GENOMIC DNA]</scope>
    <source>
        <strain evidence="2">Zn</strain>
    </source>
</reference>
<reference evidence="1 2" key="1">
    <citation type="submission" date="2014-04" db="EMBL/GenBank/DDBJ databases">
        <authorList>
            <consortium name="DOE Joint Genome Institute"/>
            <person name="Kuo A."/>
            <person name="Martino E."/>
            <person name="Perotto S."/>
            <person name="Kohler A."/>
            <person name="Nagy L.G."/>
            <person name="Floudas D."/>
            <person name="Copeland A."/>
            <person name="Barry K.W."/>
            <person name="Cichocki N."/>
            <person name="Veneault-Fourrey C."/>
            <person name="LaButti K."/>
            <person name="Lindquist E.A."/>
            <person name="Lipzen A."/>
            <person name="Lundell T."/>
            <person name="Morin E."/>
            <person name="Murat C."/>
            <person name="Sun H."/>
            <person name="Tunlid A."/>
            <person name="Henrissat B."/>
            <person name="Grigoriev I.V."/>
            <person name="Hibbett D.S."/>
            <person name="Martin F."/>
            <person name="Nordberg H.P."/>
            <person name="Cantor M.N."/>
            <person name="Hua S.X."/>
        </authorList>
    </citation>
    <scope>NUCLEOTIDE SEQUENCE [LARGE SCALE GENOMIC DNA]</scope>
    <source>
        <strain evidence="1 2">Zn</strain>
    </source>
</reference>
<evidence type="ECO:0000313" key="2">
    <source>
        <dbReference type="Proteomes" id="UP000054321"/>
    </source>
</evidence>
<organism evidence="1 2">
    <name type="scientific">Oidiodendron maius (strain Zn)</name>
    <dbReference type="NCBI Taxonomy" id="913774"/>
    <lineage>
        <taxon>Eukaryota</taxon>
        <taxon>Fungi</taxon>
        <taxon>Dikarya</taxon>
        <taxon>Ascomycota</taxon>
        <taxon>Pezizomycotina</taxon>
        <taxon>Leotiomycetes</taxon>
        <taxon>Leotiomycetes incertae sedis</taxon>
        <taxon>Myxotrichaceae</taxon>
        <taxon>Oidiodendron</taxon>
    </lineage>
</organism>
<dbReference type="InterPro" id="IPR036249">
    <property type="entry name" value="Thioredoxin-like_sf"/>
</dbReference>
<dbReference type="HOGENOM" id="CLU_1421514_0_0_1"/>
<sequence>MTTRTPVEEFDALLSESSVLFVVFYRGHWCPFCRAYLRALQDLSPSISSLGGKTLIVTSEPASFLPEMRKLTSYSGDAIIDTKNTLVGFVKERYELEIAVSEKEGYENGMAQPGILVLRGGEGGDMMGQEGAVLEKWAIVPSTMNLGGASDRPELGQVWDNVRAKIEGKGVVHKSYKTTCLLGMLWGKVFG</sequence>
<name>A0A0C3D8H8_OIDMZ</name>
<dbReference type="InParanoid" id="A0A0C3D8H8"/>
<gene>
    <name evidence="1" type="ORF">OIDMADRAFT_146894</name>
</gene>
<dbReference type="Proteomes" id="UP000054321">
    <property type="component" value="Unassembled WGS sequence"/>
</dbReference>
<evidence type="ECO:0000313" key="1">
    <source>
        <dbReference type="EMBL" id="KIM98217.1"/>
    </source>
</evidence>
<keyword evidence="2" id="KW-1185">Reference proteome</keyword>
<accession>A0A0C3D8H8</accession>
<protein>
    <submittedName>
        <fullName evidence="1">Uncharacterized protein</fullName>
    </submittedName>
</protein>
<proteinExistence type="predicted"/>
<dbReference type="SUPFAM" id="SSF52833">
    <property type="entry name" value="Thioredoxin-like"/>
    <property type="match status" value="1"/>
</dbReference>
<dbReference type="EMBL" id="KN832880">
    <property type="protein sequence ID" value="KIM98217.1"/>
    <property type="molecule type" value="Genomic_DNA"/>
</dbReference>